<reference evidence="2 3" key="1">
    <citation type="submission" date="2020-10" db="EMBL/GenBank/DDBJ databases">
        <title>Sequencing the genomes of 1000 actinobacteria strains.</title>
        <authorList>
            <person name="Klenk H.-P."/>
        </authorList>
    </citation>
    <scope>NUCLEOTIDE SEQUENCE [LARGE SCALE GENOMIC DNA]</scope>
    <source>
        <strain evidence="2 3">DSM 43748</strain>
    </source>
</reference>
<organism evidence="2 3">
    <name type="scientific">Nonomuraea africana</name>
    <dbReference type="NCBI Taxonomy" id="46171"/>
    <lineage>
        <taxon>Bacteria</taxon>
        <taxon>Bacillati</taxon>
        <taxon>Actinomycetota</taxon>
        <taxon>Actinomycetes</taxon>
        <taxon>Streptosporangiales</taxon>
        <taxon>Streptosporangiaceae</taxon>
        <taxon>Nonomuraea</taxon>
    </lineage>
</organism>
<name>A0ABR9KX50_9ACTN</name>
<gene>
    <name evidence="2" type="ORF">H4W81_009089</name>
</gene>
<sequence>MNREEGGFFTRLAEGLARAGSPSLRFDFRGHGESSGTQEELTISGVANDIHAAVTHVCDETGSAKANIIGASFGGGIAAYYTSRNPVLVRRLTLINPLLDYKKRFVDDKPYWNDDRINAEAGNLLEEKGSIEHSPTFKLGRALLNEVFHVQPHKALRHISAPTLIIHGTQDTFIPIESSRSAVSIMSGNAILLEIDGAQHGIAIHDDPQYSDPQTQAWQGFVIDEIAKWLTEAD</sequence>
<dbReference type="SUPFAM" id="SSF53474">
    <property type="entry name" value="alpha/beta-Hydrolases"/>
    <property type="match status" value="1"/>
</dbReference>
<evidence type="ECO:0000313" key="2">
    <source>
        <dbReference type="EMBL" id="MBE1566310.1"/>
    </source>
</evidence>
<dbReference type="Proteomes" id="UP000661607">
    <property type="component" value="Unassembled WGS sequence"/>
</dbReference>
<protein>
    <submittedName>
        <fullName evidence="2">Pimeloyl-ACP methyl ester carboxylesterase</fullName>
    </submittedName>
</protein>
<dbReference type="Gene3D" id="3.40.50.1820">
    <property type="entry name" value="alpha/beta hydrolase"/>
    <property type="match status" value="1"/>
</dbReference>
<keyword evidence="3" id="KW-1185">Reference proteome</keyword>
<proteinExistence type="predicted"/>
<dbReference type="InterPro" id="IPR029058">
    <property type="entry name" value="AB_hydrolase_fold"/>
</dbReference>
<evidence type="ECO:0000313" key="3">
    <source>
        <dbReference type="Proteomes" id="UP000661607"/>
    </source>
</evidence>
<evidence type="ECO:0000259" key="1">
    <source>
        <dbReference type="Pfam" id="PF00561"/>
    </source>
</evidence>
<accession>A0ABR9KX50</accession>
<dbReference type="PANTHER" id="PTHR43433:SF5">
    <property type="entry name" value="AB HYDROLASE-1 DOMAIN-CONTAINING PROTEIN"/>
    <property type="match status" value="1"/>
</dbReference>
<dbReference type="PANTHER" id="PTHR43433">
    <property type="entry name" value="HYDROLASE, ALPHA/BETA FOLD FAMILY PROTEIN"/>
    <property type="match status" value="1"/>
</dbReference>
<comment type="caution">
    <text evidence="2">The sequence shown here is derived from an EMBL/GenBank/DDBJ whole genome shotgun (WGS) entry which is preliminary data.</text>
</comment>
<dbReference type="InterPro" id="IPR000073">
    <property type="entry name" value="AB_hydrolase_1"/>
</dbReference>
<dbReference type="Pfam" id="PF00561">
    <property type="entry name" value="Abhydrolase_1"/>
    <property type="match status" value="1"/>
</dbReference>
<dbReference type="InterPro" id="IPR050471">
    <property type="entry name" value="AB_hydrolase"/>
</dbReference>
<dbReference type="EMBL" id="JADBEF010000001">
    <property type="protein sequence ID" value="MBE1566310.1"/>
    <property type="molecule type" value="Genomic_DNA"/>
</dbReference>
<feature type="domain" description="AB hydrolase-1" evidence="1">
    <location>
        <begin position="8"/>
        <end position="122"/>
    </location>
</feature>